<evidence type="ECO:0000259" key="7">
    <source>
        <dbReference type="PROSITE" id="PS50928"/>
    </source>
</evidence>
<feature type="transmembrane region" description="Helical" evidence="5">
    <location>
        <begin position="21"/>
        <end position="43"/>
    </location>
</feature>
<keyword evidence="4 5" id="KW-0472">Membrane</keyword>
<feature type="transmembrane region" description="Helical" evidence="5">
    <location>
        <begin position="164"/>
        <end position="185"/>
    </location>
</feature>
<dbReference type="SUPFAM" id="SSF161098">
    <property type="entry name" value="MetI-like"/>
    <property type="match status" value="1"/>
</dbReference>
<evidence type="ECO:0000256" key="2">
    <source>
        <dbReference type="ARBA" id="ARBA00022692"/>
    </source>
</evidence>
<name>A0ABT6NS70_9BACT</name>
<dbReference type="Pfam" id="PF00528">
    <property type="entry name" value="BPD_transp_1"/>
    <property type="match status" value="1"/>
</dbReference>
<keyword evidence="9" id="KW-1185">Reference proteome</keyword>
<feature type="transmembrane region" description="Helical" evidence="5">
    <location>
        <begin position="130"/>
        <end position="152"/>
    </location>
</feature>
<keyword evidence="5" id="KW-0813">Transport</keyword>
<comment type="similarity">
    <text evidence="6">Belongs to the binding-protein-dependent transport system permease family. CysTW subfamily.</text>
</comment>
<reference evidence="8 9" key="1">
    <citation type="submission" date="2023-04" db="EMBL/GenBank/DDBJ databases">
        <title>The genome sequence of Polyangium sorediatum DSM14670.</title>
        <authorList>
            <person name="Zhang X."/>
        </authorList>
    </citation>
    <scope>NUCLEOTIDE SEQUENCE [LARGE SCALE GENOMIC DNA]</scope>
    <source>
        <strain evidence="8 9">DSM 14670</strain>
    </source>
</reference>
<dbReference type="Proteomes" id="UP001160301">
    <property type="component" value="Unassembled WGS sequence"/>
</dbReference>
<accession>A0ABT6NS70</accession>
<comment type="caution">
    <text evidence="8">The sequence shown here is derived from an EMBL/GenBank/DDBJ whole genome shotgun (WGS) entry which is preliminary data.</text>
</comment>
<feature type="transmembrane region" description="Helical" evidence="5">
    <location>
        <begin position="214"/>
        <end position="235"/>
    </location>
</feature>
<proteinExistence type="inferred from homology"/>
<dbReference type="EMBL" id="JARZHI010000012">
    <property type="protein sequence ID" value="MDI1431174.1"/>
    <property type="molecule type" value="Genomic_DNA"/>
</dbReference>
<dbReference type="InterPro" id="IPR035906">
    <property type="entry name" value="MetI-like_sf"/>
</dbReference>
<organism evidence="8 9">
    <name type="scientific">Polyangium sorediatum</name>
    <dbReference type="NCBI Taxonomy" id="889274"/>
    <lineage>
        <taxon>Bacteria</taxon>
        <taxon>Pseudomonadati</taxon>
        <taxon>Myxococcota</taxon>
        <taxon>Polyangia</taxon>
        <taxon>Polyangiales</taxon>
        <taxon>Polyangiaceae</taxon>
        <taxon>Polyangium</taxon>
    </lineage>
</organism>
<dbReference type="InterPro" id="IPR011864">
    <property type="entry name" value="Phosphate_PstC"/>
</dbReference>
<comment type="function">
    <text evidence="6">Part of the binding-protein-dependent transport system for phosphate; probably responsible for the translocation of the substrate across the membrane.</text>
</comment>
<dbReference type="PANTHER" id="PTHR42727">
    <property type="entry name" value="PHOSPHATE TRANSPORT SYSTEM PERMEASE PROTEIN"/>
    <property type="match status" value="1"/>
</dbReference>
<evidence type="ECO:0000313" key="9">
    <source>
        <dbReference type="Proteomes" id="UP001160301"/>
    </source>
</evidence>
<feature type="transmembrane region" description="Helical" evidence="5">
    <location>
        <begin position="96"/>
        <end position="118"/>
    </location>
</feature>
<evidence type="ECO:0000313" key="8">
    <source>
        <dbReference type="EMBL" id="MDI1431174.1"/>
    </source>
</evidence>
<evidence type="ECO:0000256" key="1">
    <source>
        <dbReference type="ARBA" id="ARBA00004651"/>
    </source>
</evidence>
<dbReference type="PROSITE" id="PS50928">
    <property type="entry name" value="ABC_TM1"/>
    <property type="match status" value="1"/>
</dbReference>
<evidence type="ECO:0000256" key="6">
    <source>
        <dbReference type="RuleBase" id="RU363054"/>
    </source>
</evidence>
<evidence type="ECO:0000256" key="5">
    <source>
        <dbReference type="RuleBase" id="RU363032"/>
    </source>
</evidence>
<dbReference type="Gene3D" id="1.10.3720.10">
    <property type="entry name" value="MetI-like"/>
    <property type="match status" value="1"/>
</dbReference>
<dbReference type="PANTHER" id="PTHR42727:SF1">
    <property type="entry name" value="PHOSPHATE TRANSPORT SYSTEM PERMEASE"/>
    <property type="match status" value="1"/>
</dbReference>
<feature type="transmembrane region" description="Helical" evidence="5">
    <location>
        <begin position="282"/>
        <end position="305"/>
    </location>
</feature>
<dbReference type="RefSeq" id="WP_136972991.1">
    <property type="nucleotide sequence ID" value="NZ_JARZHI010000012.1"/>
</dbReference>
<dbReference type="InterPro" id="IPR000515">
    <property type="entry name" value="MetI-like"/>
</dbReference>
<keyword evidence="2 5" id="KW-0812">Transmembrane</keyword>
<protein>
    <recommendedName>
        <fullName evidence="6">Phosphate transport system permease protein</fullName>
    </recommendedName>
</protein>
<dbReference type="NCBIfam" id="TIGR02138">
    <property type="entry name" value="phosphate_pstC"/>
    <property type="match status" value="1"/>
</dbReference>
<sequence>MSTSRKPRRRFRRSLGERIAERALALVAASAIGAITLILVFVVREALPLFWDGHEGLALAAPHRYPNYDHPVYVWQPVGYPPKYGVVPLFVGTLKITGLAMAISTPLSLLAAIYVAELMRPRRRAWIKPIIELVAGVPSVVLGFIALTYIAGVTQDVLRCTYRLNALVAAIALSLAVLPVIFTVAEDALHGVPLALREASLALGARRYQTVTRVVLPAALPGILAALVLGFGRAIGETMIVLMASGNAAVLDPSPTSSARTLTATIAAELGESPRGSEHWRVLFLLGMILLLITWALDAVGRIVVRRLARRLDPSTDEGA</sequence>
<keyword evidence="6" id="KW-0592">Phosphate transport</keyword>
<evidence type="ECO:0000256" key="4">
    <source>
        <dbReference type="ARBA" id="ARBA00023136"/>
    </source>
</evidence>
<feature type="domain" description="ABC transmembrane type-1" evidence="7">
    <location>
        <begin position="90"/>
        <end position="301"/>
    </location>
</feature>
<evidence type="ECO:0000256" key="3">
    <source>
        <dbReference type="ARBA" id="ARBA00022989"/>
    </source>
</evidence>
<gene>
    <name evidence="8" type="primary">pstC</name>
    <name evidence="8" type="ORF">QHF89_16895</name>
</gene>
<keyword evidence="3 5" id="KW-1133">Transmembrane helix</keyword>
<keyword evidence="6" id="KW-1003">Cell membrane</keyword>
<comment type="subcellular location">
    <subcellularLocation>
        <location evidence="1 5">Cell membrane</location>
        <topology evidence="1 5">Multi-pass membrane protein</topology>
    </subcellularLocation>
</comment>
<dbReference type="CDD" id="cd06261">
    <property type="entry name" value="TM_PBP2"/>
    <property type="match status" value="1"/>
</dbReference>